<evidence type="ECO:0000256" key="8">
    <source>
        <dbReference type="SAM" id="MobiDB-lite"/>
    </source>
</evidence>
<proteinExistence type="inferred from homology"/>
<dbReference type="InterPro" id="IPR018117">
    <property type="entry name" value="C5_DNA_meth_AS"/>
</dbReference>
<evidence type="ECO:0000313" key="9">
    <source>
        <dbReference type="EMBL" id="CAJ1393957.1"/>
    </source>
</evidence>
<organism evidence="9 10">
    <name type="scientific">Effrenium voratum</name>
    <dbReference type="NCBI Taxonomy" id="2562239"/>
    <lineage>
        <taxon>Eukaryota</taxon>
        <taxon>Sar</taxon>
        <taxon>Alveolata</taxon>
        <taxon>Dinophyceae</taxon>
        <taxon>Suessiales</taxon>
        <taxon>Symbiodiniaceae</taxon>
        <taxon>Effrenium</taxon>
    </lineage>
</organism>
<dbReference type="PROSITE" id="PS00095">
    <property type="entry name" value="C5_MTASE_2"/>
    <property type="match status" value="1"/>
</dbReference>
<dbReference type="EMBL" id="CAUJNA010002691">
    <property type="protein sequence ID" value="CAJ1393957.1"/>
    <property type="molecule type" value="Genomic_DNA"/>
</dbReference>
<keyword evidence="7" id="KW-0175">Coiled coil</keyword>
<dbReference type="PANTHER" id="PTHR46098">
    <property type="entry name" value="TRNA (CYTOSINE(38)-C(5))-METHYLTRANSFERASE"/>
    <property type="match status" value="1"/>
</dbReference>
<dbReference type="PRINTS" id="PR00105">
    <property type="entry name" value="C5METTRFRASE"/>
</dbReference>
<dbReference type="SUPFAM" id="SSF53335">
    <property type="entry name" value="S-adenosyl-L-methionine-dependent methyltransferases"/>
    <property type="match status" value="1"/>
</dbReference>
<dbReference type="GO" id="GO:0032259">
    <property type="term" value="P:methylation"/>
    <property type="evidence" value="ECO:0007669"/>
    <property type="project" value="UniProtKB-KW"/>
</dbReference>
<dbReference type="NCBIfam" id="TIGR00675">
    <property type="entry name" value="dcm"/>
    <property type="match status" value="1"/>
</dbReference>
<dbReference type="PROSITE" id="PS00094">
    <property type="entry name" value="C5_MTASE_1"/>
    <property type="match status" value="1"/>
</dbReference>
<feature type="region of interest" description="Disordered" evidence="8">
    <location>
        <begin position="316"/>
        <end position="340"/>
    </location>
</feature>
<evidence type="ECO:0000256" key="3">
    <source>
        <dbReference type="ARBA" id="ARBA00022691"/>
    </source>
</evidence>
<dbReference type="Gene3D" id="3.40.50.150">
    <property type="entry name" value="Vaccinia Virus protein VP39"/>
    <property type="match status" value="1"/>
</dbReference>
<accession>A0AA36IUW7</accession>
<evidence type="ECO:0000256" key="4">
    <source>
        <dbReference type="PROSITE-ProRule" id="PRU01016"/>
    </source>
</evidence>
<protein>
    <recommendedName>
        <fullName evidence="6">Cytosine-specific methyltransferase</fullName>
        <ecNumber evidence="6">2.1.1.37</ecNumber>
    </recommendedName>
</protein>
<evidence type="ECO:0000256" key="5">
    <source>
        <dbReference type="RuleBase" id="RU000416"/>
    </source>
</evidence>
<comment type="catalytic activity">
    <reaction evidence="6">
        <text>a 2'-deoxycytidine in DNA + S-adenosyl-L-methionine = a 5-methyl-2'-deoxycytidine in DNA + S-adenosyl-L-homocysteine + H(+)</text>
        <dbReference type="Rhea" id="RHEA:13681"/>
        <dbReference type="Rhea" id="RHEA-COMP:11369"/>
        <dbReference type="Rhea" id="RHEA-COMP:11370"/>
        <dbReference type="ChEBI" id="CHEBI:15378"/>
        <dbReference type="ChEBI" id="CHEBI:57856"/>
        <dbReference type="ChEBI" id="CHEBI:59789"/>
        <dbReference type="ChEBI" id="CHEBI:85452"/>
        <dbReference type="ChEBI" id="CHEBI:85454"/>
        <dbReference type="EC" id="2.1.1.37"/>
    </reaction>
</comment>
<dbReference type="Pfam" id="PF00145">
    <property type="entry name" value="DNA_methylase"/>
    <property type="match status" value="1"/>
</dbReference>
<dbReference type="EC" id="2.1.1.37" evidence="6"/>
<dbReference type="AlphaFoldDB" id="A0AA36IUW7"/>
<sequence length="757" mass="83887">MGNLHCPTRKTSRAQQVFERAGLVLTPQSVEGSYEALAESNCIPRKWHVEGRWGIPIEQISSGQHQRMRFIPLLDGAESRLPDEIHQLMKAGKASVIYQAPSHSSKAMAWTDWHPGHLAAKSLQIDPKTAAIPYIQGIQGSDSPGSFGSTVSTFTFAELFAGIGGFRVGLEALGGRCVFASEIDSSAREVYLLNFGDDPLVAGDIYEVPDSAIPQVDLLVGGFPCQPFSALGSQPAFDDERGLLFREIVRVLKASDARAFLLENVPGLLGCDDGRTLQAIKDELMLAGYEVQIHTANARNLTAQARKRVFFFGLKENGDGGPNDGDESRSGPSRPGGFQNWRLPFVPSLQLRARDFLQSDEELDENEDIYGLSHEQFKQLRASPKWSRRGGMTHTLVWEDKLCDTLVSHYGTSLAKGNSQLVPRLAPLNPRRFTPRECARLMGFPDSFRLTERKAGENPNIWFRALYKMLGNSVCPPLVAVLASGLLEALGLPPPQGGADDGTWEVYGGSCALRLALEAVAPKRRTCSKCAGALSENAKFCAQCGHKQQASLETWALVGLSGRLEDLCRDLRRSVEHEFVLSERQLQAQQGADLEAQRLKYEAEACQQQAKLEAVSAELKECSQKLEAKQKQVKGLLLSSQQTHQRCLHRLAFERSFRAWQACAAQRKEERLQQLVAGKLHTSRLLGQLFGCWRQGTLASSREKWLAHERASFGAVRAKLMEQMELERAQLVAQVEDLTRQLAEEGKQPLWQKFSRT</sequence>
<evidence type="ECO:0000313" key="10">
    <source>
        <dbReference type="Proteomes" id="UP001178507"/>
    </source>
</evidence>
<dbReference type="PANTHER" id="PTHR46098:SF1">
    <property type="entry name" value="TRNA (CYTOSINE(38)-C(5))-METHYLTRANSFERASE"/>
    <property type="match status" value="1"/>
</dbReference>
<keyword evidence="10" id="KW-1185">Reference proteome</keyword>
<comment type="caution">
    <text evidence="9">The sequence shown here is derived from an EMBL/GenBank/DDBJ whole genome shotgun (WGS) entry which is preliminary data.</text>
</comment>
<evidence type="ECO:0000256" key="1">
    <source>
        <dbReference type="ARBA" id="ARBA00022603"/>
    </source>
</evidence>
<keyword evidence="3 4" id="KW-0949">S-adenosyl-L-methionine</keyword>
<dbReference type="InterPro" id="IPR029063">
    <property type="entry name" value="SAM-dependent_MTases_sf"/>
</dbReference>
<dbReference type="InterPro" id="IPR031303">
    <property type="entry name" value="C5_meth_CS"/>
</dbReference>
<feature type="coiled-coil region" evidence="7">
    <location>
        <begin position="721"/>
        <end position="748"/>
    </location>
</feature>
<evidence type="ECO:0000256" key="2">
    <source>
        <dbReference type="ARBA" id="ARBA00022679"/>
    </source>
</evidence>
<comment type="similarity">
    <text evidence="4 5">Belongs to the class I-like SAM-binding methyltransferase superfamily. C5-methyltransferase family.</text>
</comment>
<dbReference type="Gene3D" id="3.90.120.10">
    <property type="entry name" value="DNA Methylase, subunit A, domain 2"/>
    <property type="match status" value="1"/>
</dbReference>
<dbReference type="PROSITE" id="PS51679">
    <property type="entry name" value="SAM_MT_C5"/>
    <property type="match status" value="1"/>
</dbReference>
<dbReference type="Proteomes" id="UP001178507">
    <property type="component" value="Unassembled WGS sequence"/>
</dbReference>
<keyword evidence="2 4" id="KW-0808">Transferase</keyword>
<name>A0AA36IUW7_9DINO</name>
<dbReference type="GO" id="GO:0003886">
    <property type="term" value="F:DNA (cytosine-5-)-methyltransferase activity"/>
    <property type="evidence" value="ECO:0007669"/>
    <property type="project" value="UniProtKB-EC"/>
</dbReference>
<evidence type="ECO:0000256" key="6">
    <source>
        <dbReference type="RuleBase" id="RU000417"/>
    </source>
</evidence>
<feature type="active site" evidence="4">
    <location>
        <position position="225"/>
    </location>
</feature>
<reference evidence="9" key="1">
    <citation type="submission" date="2023-08" db="EMBL/GenBank/DDBJ databases">
        <authorList>
            <person name="Chen Y."/>
            <person name="Shah S."/>
            <person name="Dougan E. K."/>
            <person name="Thang M."/>
            <person name="Chan C."/>
        </authorList>
    </citation>
    <scope>NUCLEOTIDE SEQUENCE</scope>
</reference>
<dbReference type="InterPro" id="IPR050750">
    <property type="entry name" value="C5-MTase"/>
</dbReference>
<gene>
    <name evidence="9" type="ORF">EVOR1521_LOCUS18707</name>
</gene>
<dbReference type="InterPro" id="IPR001525">
    <property type="entry name" value="C5_MeTfrase"/>
</dbReference>
<evidence type="ECO:0000256" key="7">
    <source>
        <dbReference type="SAM" id="Coils"/>
    </source>
</evidence>
<keyword evidence="1 4" id="KW-0489">Methyltransferase</keyword>
<dbReference type="CDD" id="cd00315">
    <property type="entry name" value="Cyt_C5_DNA_methylase"/>
    <property type="match status" value="1"/>
</dbReference>